<reference evidence="1 2" key="1">
    <citation type="submission" date="2015-08" db="EMBL/GenBank/DDBJ databases">
        <title>Next Generation Sequencing and Analysis of the Genome of Puccinia sorghi L Schw, the Causal Agent of Maize Common Rust.</title>
        <authorList>
            <person name="Rochi L."/>
            <person name="Burguener G."/>
            <person name="Darino M."/>
            <person name="Turjanski A."/>
            <person name="Kreff E."/>
            <person name="Dieguez M.J."/>
            <person name="Sacco F."/>
        </authorList>
    </citation>
    <scope>NUCLEOTIDE SEQUENCE [LARGE SCALE GENOMIC DNA]</scope>
    <source>
        <strain evidence="1 2">RO10H11247</strain>
    </source>
</reference>
<name>A0A0L6UPM9_9BASI</name>
<accession>A0A0L6UPM9</accession>
<evidence type="ECO:0000313" key="1">
    <source>
        <dbReference type="EMBL" id="KNZ50493.1"/>
    </source>
</evidence>
<dbReference type="Proteomes" id="UP000037035">
    <property type="component" value="Unassembled WGS sequence"/>
</dbReference>
<dbReference type="EMBL" id="LAVV01009495">
    <property type="protein sequence ID" value="KNZ50493.1"/>
    <property type="molecule type" value="Genomic_DNA"/>
</dbReference>
<dbReference type="VEuPathDB" id="FungiDB:VP01_4394g1"/>
<protein>
    <submittedName>
        <fullName evidence="1">Uncharacterized protein</fullName>
    </submittedName>
</protein>
<organism evidence="1 2">
    <name type="scientific">Puccinia sorghi</name>
    <dbReference type="NCBI Taxonomy" id="27349"/>
    <lineage>
        <taxon>Eukaryota</taxon>
        <taxon>Fungi</taxon>
        <taxon>Dikarya</taxon>
        <taxon>Basidiomycota</taxon>
        <taxon>Pucciniomycotina</taxon>
        <taxon>Pucciniomycetes</taxon>
        <taxon>Pucciniales</taxon>
        <taxon>Pucciniaceae</taxon>
        <taxon>Puccinia</taxon>
    </lineage>
</organism>
<keyword evidence="2" id="KW-1185">Reference proteome</keyword>
<dbReference type="AlphaFoldDB" id="A0A0L6UPM9"/>
<sequence>MHVKKIKIPKSGILLKILTEWHAGRYNIYRSMQIPLQLQHQCRLGCPQACQIFPEATSTPWILIPLLPRFMDIGTSSVQRTKSVSSHPFHFNLSILTPQHQKWTITNISSLFLTNFSELAHPSSRTLDFACLHPSIVLPIKAHSSKSPHNQRNPKIPPSRQVEPQVKIVENRLKYPLTLSSLLPPSLSRRKLRQRKNHGWREHCKNNMLKCLLLTCSMLQLSFHPNSTFLHMEMFWHSHCADCTVTVHQSLVESLLENVFLQCRKFQKNQTLHNLEPPQSSHLFFEKKFKQVIIGQQWINMPPRRMKNTNHLYKFCGVTKLIKVYLTSQAGPKNICPNSMCPPKPSPPTQCLYQSLGCSTVQGFGGLLISATKKLI</sequence>
<comment type="caution">
    <text evidence="1">The sequence shown here is derived from an EMBL/GenBank/DDBJ whole genome shotgun (WGS) entry which is preliminary data.</text>
</comment>
<gene>
    <name evidence="1" type="ORF">VP01_4394g1</name>
</gene>
<proteinExistence type="predicted"/>
<evidence type="ECO:0000313" key="2">
    <source>
        <dbReference type="Proteomes" id="UP000037035"/>
    </source>
</evidence>